<protein>
    <submittedName>
        <fullName evidence="4">Small subunit ribosomal protein S30e</fullName>
    </submittedName>
</protein>
<evidence type="ECO:0000256" key="2">
    <source>
        <dbReference type="ARBA" id="ARBA00023274"/>
    </source>
</evidence>
<dbReference type="Pfam" id="PF04758">
    <property type="entry name" value="Ribosomal_S30"/>
    <property type="match status" value="1"/>
</dbReference>
<feature type="region of interest" description="Disordered" evidence="3">
    <location>
        <begin position="358"/>
        <end position="379"/>
    </location>
</feature>
<name>A0ABQ8UI56_9EUKA</name>
<dbReference type="EMBL" id="JAPMOS010000054">
    <property type="protein sequence ID" value="KAJ4457100.1"/>
    <property type="molecule type" value="Genomic_DNA"/>
</dbReference>
<evidence type="ECO:0000256" key="1">
    <source>
        <dbReference type="ARBA" id="ARBA00022980"/>
    </source>
</evidence>
<proteinExistence type="predicted"/>
<keyword evidence="5" id="KW-1185">Reference proteome</keyword>
<evidence type="ECO:0000256" key="3">
    <source>
        <dbReference type="SAM" id="MobiDB-lite"/>
    </source>
</evidence>
<evidence type="ECO:0000313" key="4">
    <source>
        <dbReference type="EMBL" id="KAJ4457100.1"/>
    </source>
</evidence>
<evidence type="ECO:0000313" key="5">
    <source>
        <dbReference type="Proteomes" id="UP001141327"/>
    </source>
</evidence>
<comment type="caution">
    <text evidence="4">The sequence shown here is derived from an EMBL/GenBank/DDBJ whole genome shotgun (WGS) entry which is preliminary data.</text>
</comment>
<dbReference type="InterPro" id="IPR006846">
    <property type="entry name" value="Ribosomal_eS30"/>
</dbReference>
<reference evidence="4" key="1">
    <citation type="journal article" date="2022" name="bioRxiv">
        <title>Genomics of Preaxostyla Flagellates Illuminates Evolutionary Transitions and the Path Towards Mitochondrial Loss.</title>
        <authorList>
            <person name="Novak L.V.F."/>
            <person name="Treitli S.C."/>
            <person name="Pyrih J."/>
            <person name="Halakuc P."/>
            <person name="Pipaliya S.V."/>
            <person name="Vacek V."/>
            <person name="Brzon O."/>
            <person name="Soukal P."/>
            <person name="Eme L."/>
            <person name="Dacks J.B."/>
            <person name="Karnkowska A."/>
            <person name="Elias M."/>
            <person name="Hampl V."/>
        </authorList>
    </citation>
    <scope>NUCLEOTIDE SEQUENCE</scope>
    <source>
        <strain evidence="4">RCP-MX</strain>
    </source>
</reference>
<gene>
    <name evidence="4" type="ORF">PAPYR_7495</name>
</gene>
<dbReference type="GO" id="GO:0005840">
    <property type="term" value="C:ribosome"/>
    <property type="evidence" value="ECO:0007669"/>
    <property type="project" value="UniProtKB-KW"/>
</dbReference>
<dbReference type="Proteomes" id="UP001141327">
    <property type="component" value="Unassembled WGS sequence"/>
</dbReference>
<organism evidence="4 5">
    <name type="scientific">Paratrimastix pyriformis</name>
    <dbReference type="NCBI Taxonomy" id="342808"/>
    <lineage>
        <taxon>Eukaryota</taxon>
        <taxon>Metamonada</taxon>
        <taxon>Preaxostyla</taxon>
        <taxon>Paratrimastigidae</taxon>
        <taxon>Paratrimastix</taxon>
    </lineage>
</organism>
<keyword evidence="2" id="KW-0687">Ribonucleoprotein</keyword>
<dbReference type="PANTHER" id="PTHR12650:SF15">
    <property type="entry name" value="RIBOSOMAL PROTEIN S30, ISOFORM A"/>
    <property type="match status" value="1"/>
</dbReference>
<sequence length="379" mass="42366">MDHPGRPDYDYSRWEPTQPAEETWLLNIAKNLVVHNHMLHWGCDPVFQDGDTGTINKAFFARLTLPAIPDVFDATGRSRLEAQKRACVKALQFLDACSQLVVTEKQLNSSRVPERYQWLYTVAKRTAGAHGVPTVSTNGSKKPLQQAPPSSWGLMCLGCRFNLCNAVDIWFERGHAILASDDKVDLLDFGAVFDSNRTFGGQALTRPDGGRFHLVADATLASDGRIEYKPVEAPPNLREACIGDNPGEITGFITCHRCHRTVGLQLLFADDYFSENKGWRFNPQDVFFERPAGVLETLTPEQYLTQIYRKVHGSLSRAGKVRDHTPKVDPTPQHKKLTGRAKHRVLYNKRFVNVVAGPGGKRLGPNSMAMRQAKTDAKQ</sequence>
<keyword evidence="1 4" id="KW-0689">Ribosomal protein</keyword>
<dbReference type="PANTHER" id="PTHR12650">
    <property type="entry name" value="40S RIBOSOMAL PROTEIN S30/UBIQUITIN-LIKE PROTEIN FUBI"/>
    <property type="match status" value="1"/>
</dbReference>
<accession>A0ABQ8UI56</accession>
<feature type="region of interest" description="Disordered" evidence="3">
    <location>
        <begin position="316"/>
        <end position="339"/>
    </location>
</feature>